<dbReference type="Proteomes" id="UP000001726">
    <property type="component" value="Chromosome"/>
</dbReference>
<feature type="signal peptide" evidence="1">
    <location>
        <begin position="1"/>
        <end position="23"/>
    </location>
</feature>
<dbReference type="AlphaFoldDB" id="B2VDE9"/>
<dbReference type="RefSeq" id="WP_012441825.1">
    <property type="nucleotide sequence ID" value="NC_010694.1"/>
</dbReference>
<evidence type="ECO:0000259" key="2">
    <source>
        <dbReference type="Pfam" id="PF03886"/>
    </source>
</evidence>
<dbReference type="EMBL" id="CU468135">
    <property type="protein sequence ID" value="CAO97154.1"/>
    <property type="molecule type" value="Genomic_DNA"/>
</dbReference>
<dbReference type="InterPro" id="IPR005586">
    <property type="entry name" value="ABC_trans_aux"/>
</dbReference>
<dbReference type="InterPro" id="IPR049736">
    <property type="entry name" value="PqiC"/>
</dbReference>
<dbReference type="eggNOG" id="COG3009">
    <property type="taxonomic scope" value="Bacteria"/>
</dbReference>
<organism evidence="3 4">
    <name type="scientific">Erwinia tasmaniensis (strain DSM 17950 / CFBP 7177 / CIP 109463 / NCPPB 4357 / Et1/99)</name>
    <dbReference type="NCBI Taxonomy" id="465817"/>
    <lineage>
        <taxon>Bacteria</taxon>
        <taxon>Pseudomonadati</taxon>
        <taxon>Pseudomonadota</taxon>
        <taxon>Gammaproteobacteria</taxon>
        <taxon>Enterobacterales</taxon>
        <taxon>Erwiniaceae</taxon>
        <taxon>Erwinia</taxon>
    </lineage>
</organism>
<evidence type="ECO:0000313" key="4">
    <source>
        <dbReference type="Proteomes" id="UP000001726"/>
    </source>
</evidence>
<dbReference type="OrthoDB" id="5600407at2"/>
<reference evidence="3 4" key="1">
    <citation type="journal article" date="2008" name="Environ. Microbiol.">
        <title>The genome of Erwinia tasmaniensis strain Et1/99, a non-pathogenic bacterium in the genus Erwinia.</title>
        <authorList>
            <person name="Kube M."/>
            <person name="Migdoll A.M."/>
            <person name="Mueller I."/>
            <person name="Kuhl H."/>
            <person name="Beck A."/>
            <person name="Reinhardt R."/>
            <person name="Geider K."/>
        </authorList>
    </citation>
    <scope>NUCLEOTIDE SEQUENCE [LARGE SCALE GENOMIC DNA]</scope>
    <source>
        <strain evidence="4">DSM 17950 / CFBP 7177 / CIP 109463 / NCPPB 4357 / Et1/99</strain>
    </source>
</reference>
<dbReference type="HOGENOM" id="CLU_096001_3_2_6"/>
<feature type="domain" description="ABC-type transport auxiliary lipoprotein component" evidence="2">
    <location>
        <begin position="25"/>
        <end position="179"/>
    </location>
</feature>
<dbReference type="SUPFAM" id="SSF159594">
    <property type="entry name" value="XCC0632-like"/>
    <property type="match status" value="1"/>
</dbReference>
<keyword evidence="3" id="KW-0449">Lipoprotein</keyword>
<keyword evidence="1" id="KW-0732">Signal</keyword>
<gene>
    <name evidence="3" type="ordered locus">ETA_21080</name>
</gene>
<name>B2VDE9_ERWT9</name>
<evidence type="ECO:0000313" key="3">
    <source>
        <dbReference type="EMBL" id="CAO97154.1"/>
    </source>
</evidence>
<sequence length="187" mass="20180">MMKWIPVALALTLSACGSGPKTAYYQLPTVTPSTAVSSSTLARPLWVERVTVPDYLAGSGVVYQSNDVQYVIATNNQWASPLDQQLQQTLVSNLSATLPQVLISSTPLGQQHDTLKVDVSGFHGRYDGHAVVSGEWVLEHNGELFKQPFVIALPQKDDGYDALVRTLAAGWQQVADQVANAMIANGK</sequence>
<dbReference type="PROSITE" id="PS51257">
    <property type="entry name" value="PROKAR_LIPOPROTEIN"/>
    <property type="match status" value="1"/>
</dbReference>
<dbReference type="KEGG" id="eta:ETA_21080"/>
<accession>B2VDE9</accession>
<dbReference type="Gene3D" id="3.40.50.10610">
    <property type="entry name" value="ABC-type transport auxiliary lipoprotein component"/>
    <property type="match status" value="1"/>
</dbReference>
<dbReference type="STRING" id="465817.ETA_21080"/>
<dbReference type="NCBIfam" id="NF033620">
    <property type="entry name" value="pqiC"/>
    <property type="match status" value="1"/>
</dbReference>
<protein>
    <submittedName>
        <fullName evidence="3">Lipoprotein protein</fullName>
    </submittedName>
</protein>
<evidence type="ECO:0000256" key="1">
    <source>
        <dbReference type="SAM" id="SignalP"/>
    </source>
</evidence>
<keyword evidence="4" id="KW-1185">Reference proteome</keyword>
<feature type="chain" id="PRO_5002783938" evidence="1">
    <location>
        <begin position="24"/>
        <end position="187"/>
    </location>
</feature>
<dbReference type="Pfam" id="PF03886">
    <property type="entry name" value="ABC_trans_aux"/>
    <property type="match status" value="1"/>
</dbReference>
<proteinExistence type="predicted"/>